<dbReference type="EMBL" id="DS178269">
    <property type="protein sequence ID" value="EFP78132.1"/>
    <property type="molecule type" value="Genomic_DNA"/>
</dbReference>
<dbReference type="RefSeq" id="XP_003322551.1">
    <property type="nucleotide sequence ID" value="XM_003322503.1"/>
</dbReference>
<feature type="signal peptide" evidence="2">
    <location>
        <begin position="1"/>
        <end position="22"/>
    </location>
</feature>
<dbReference type="OrthoDB" id="10280642at2759"/>
<accession>E3K1F7</accession>
<feature type="compositionally biased region" description="Polar residues" evidence="1">
    <location>
        <begin position="435"/>
        <end position="452"/>
    </location>
</feature>
<reference key="1">
    <citation type="submission" date="2007-01" db="EMBL/GenBank/DDBJ databases">
        <title>The Genome Sequence of Puccinia graminis f. sp. tritici Strain CRL 75-36-700-3.</title>
        <authorList>
            <consortium name="The Broad Institute Genome Sequencing Platform"/>
            <person name="Birren B."/>
            <person name="Lander E."/>
            <person name="Galagan J."/>
            <person name="Nusbaum C."/>
            <person name="Devon K."/>
            <person name="Cuomo C."/>
            <person name="Jaffe D."/>
            <person name="Butler J."/>
            <person name="Alvarez P."/>
            <person name="Gnerre S."/>
            <person name="Grabherr M."/>
            <person name="Mauceli E."/>
            <person name="Brockman W."/>
            <person name="Young S."/>
            <person name="LaButti K."/>
            <person name="Sykes S."/>
            <person name="DeCaprio D."/>
            <person name="Crawford M."/>
            <person name="Koehrsen M."/>
            <person name="Engels R."/>
            <person name="Montgomery P."/>
            <person name="Pearson M."/>
            <person name="Howarth C."/>
            <person name="Larson L."/>
            <person name="White J."/>
            <person name="Zeng Q."/>
            <person name="Kodira C."/>
            <person name="Yandava C."/>
            <person name="Alvarado L."/>
            <person name="O'Leary S."/>
            <person name="Szabo L."/>
            <person name="Dean R."/>
            <person name="Schein J."/>
        </authorList>
    </citation>
    <scope>NUCLEOTIDE SEQUENCE</scope>
    <source>
        <strain>CRL 75-36-700-3</strain>
    </source>
</reference>
<dbReference type="KEGG" id="pgr:PGTG_04088"/>
<sequence>MNKIGLLHILTVFALLDIHTIASLKCRLQPRSIQSKIARESGTSQAPEITQDAGDFVTTEIKELSMEEGLLPRKTPRVTQARPDLEIFQDRASGSTQDRPSGFPYGKVPSDVSSHQRPATQFGIMMPEEAFAHTLEMAALKNEGKGKQDRISEALEILVFELKSAMIHSSVEQSLDDLQHALMAQVAKSSAPGRVWVDILKQVEPQLPVHIKSHPGSGVREFSNAVLAHKERVQNFVPAPFHESIGEVALENNTSLMRQLAGLMIEMKKREKLIRESEDLKKTKKPQMDQNVYSTEETTEVSGGIKRPEITSDDSEKMEQVASDVIAPAKLVETKKPPSDQYPYNTEETPVISGEIKRPEITFDEGKKMEQMASGVIAPAQLVAWLKMAVSLPEGPPGNHKEIYQGIAMSLAAVYKSSSDNVATRSLDLNHHPNKPQNMLHQPSTSEGISDETGNTPVELHHENALRLSVEAFTYLTDTSKQKQILEEVETILNSPLGSGINPNSSYHPELKRFLDDLKAPLSMEADNELDDPEKLTAKYSLADTKKVKDV</sequence>
<name>E3K1F7_PUCGT</name>
<evidence type="ECO:0000313" key="4">
    <source>
        <dbReference type="Proteomes" id="UP000008783"/>
    </source>
</evidence>
<feature type="region of interest" description="Disordered" evidence="1">
    <location>
        <begin position="429"/>
        <end position="452"/>
    </location>
</feature>
<dbReference type="HOGENOM" id="CLU_494429_0_0_1"/>
<dbReference type="VEuPathDB" id="FungiDB:PGTG_04088"/>
<dbReference type="AlphaFoldDB" id="E3K1F7"/>
<dbReference type="InParanoid" id="E3K1F7"/>
<gene>
    <name evidence="3" type="ORF">PGTG_04088</name>
</gene>
<feature type="region of interest" description="Disordered" evidence="1">
    <location>
        <begin position="81"/>
        <end position="114"/>
    </location>
</feature>
<feature type="compositionally biased region" description="Basic and acidic residues" evidence="1">
    <location>
        <begin position="306"/>
        <end position="316"/>
    </location>
</feature>
<dbReference type="GeneID" id="10541762"/>
<feature type="region of interest" description="Disordered" evidence="1">
    <location>
        <begin position="281"/>
        <end position="316"/>
    </location>
</feature>
<evidence type="ECO:0000313" key="3">
    <source>
        <dbReference type="EMBL" id="EFP78132.1"/>
    </source>
</evidence>
<keyword evidence="4" id="KW-1185">Reference proteome</keyword>
<evidence type="ECO:0000256" key="2">
    <source>
        <dbReference type="SAM" id="SignalP"/>
    </source>
</evidence>
<feature type="chain" id="PRO_5003172936" description="Secreted protein" evidence="2">
    <location>
        <begin position="23"/>
        <end position="551"/>
    </location>
</feature>
<protein>
    <recommendedName>
        <fullName evidence="5">Secreted protein</fullName>
    </recommendedName>
</protein>
<keyword evidence="2" id="KW-0732">Signal</keyword>
<dbReference type="Proteomes" id="UP000008783">
    <property type="component" value="Unassembled WGS sequence"/>
</dbReference>
<reference evidence="4" key="2">
    <citation type="journal article" date="2011" name="Proc. Natl. Acad. Sci. U.S.A.">
        <title>Obligate biotrophy features unraveled by the genomic analysis of rust fungi.</title>
        <authorList>
            <person name="Duplessis S."/>
            <person name="Cuomo C.A."/>
            <person name="Lin Y.-C."/>
            <person name="Aerts A."/>
            <person name="Tisserant E."/>
            <person name="Veneault-Fourrey C."/>
            <person name="Joly D.L."/>
            <person name="Hacquard S."/>
            <person name="Amselem J."/>
            <person name="Cantarel B.L."/>
            <person name="Chiu R."/>
            <person name="Coutinho P.M."/>
            <person name="Feau N."/>
            <person name="Field M."/>
            <person name="Frey P."/>
            <person name="Gelhaye E."/>
            <person name="Goldberg J."/>
            <person name="Grabherr M.G."/>
            <person name="Kodira C.D."/>
            <person name="Kohler A."/>
            <person name="Kuees U."/>
            <person name="Lindquist E.A."/>
            <person name="Lucas S.M."/>
            <person name="Mago R."/>
            <person name="Mauceli E."/>
            <person name="Morin E."/>
            <person name="Murat C."/>
            <person name="Pangilinan J.L."/>
            <person name="Park R."/>
            <person name="Pearson M."/>
            <person name="Quesneville H."/>
            <person name="Rouhier N."/>
            <person name="Sakthikumar S."/>
            <person name="Salamov A.A."/>
            <person name="Schmutz J."/>
            <person name="Selles B."/>
            <person name="Shapiro H."/>
            <person name="Tanguay P."/>
            <person name="Tuskan G.A."/>
            <person name="Henrissat B."/>
            <person name="Van de Peer Y."/>
            <person name="Rouze P."/>
            <person name="Ellis J.G."/>
            <person name="Dodds P.N."/>
            <person name="Schein J.E."/>
            <person name="Zhong S."/>
            <person name="Hamelin R.C."/>
            <person name="Grigoriev I.V."/>
            <person name="Szabo L.J."/>
            <person name="Martin F."/>
        </authorList>
    </citation>
    <scope>NUCLEOTIDE SEQUENCE [LARGE SCALE GENOMIC DNA]</scope>
    <source>
        <strain evidence="4">CRL 75-36-700-3 / race SCCL</strain>
    </source>
</reference>
<evidence type="ECO:0000256" key="1">
    <source>
        <dbReference type="SAM" id="MobiDB-lite"/>
    </source>
</evidence>
<organism evidence="3 4">
    <name type="scientific">Puccinia graminis f. sp. tritici (strain CRL 75-36-700-3 / race SCCL)</name>
    <name type="common">Black stem rust fungus</name>
    <dbReference type="NCBI Taxonomy" id="418459"/>
    <lineage>
        <taxon>Eukaryota</taxon>
        <taxon>Fungi</taxon>
        <taxon>Dikarya</taxon>
        <taxon>Basidiomycota</taxon>
        <taxon>Pucciniomycotina</taxon>
        <taxon>Pucciniomycetes</taxon>
        <taxon>Pucciniales</taxon>
        <taxon>Pucciniaceae</taxon>
        <taxon>Puccinia</taxon>
    </lineage>
</organism>
<evidence type="ECO:0008006" key="5">
    <source>
        <dbReference type="Google" id="ProtNLM"/>
    </source>
</evidence>
<proteinExistence type="predicted"/>